<evidence type="ECO:0000313" key="2">
    <source>
        <dbReference type="Proteomes" id="UP000492821"/>
    </source>
</evidence>
<organism evidence="2 3">
    <name type="scientific">Panagrellus redivivus</name>
    <name type="common">Microworm</name>
    <dbReference type="NCBI Taxonomy" id="6233"/>
    <lineage>
        <taxon>Eukaryota</taxon>
        <taxon>Metazoa</taxon>
        <taxon>Ecdysozoa</taxon>
        <taxon>Nematoda</taxon>
        <taxon>Chromadorea</taxon>
        <taxon>Rhabditida</taxon>
        <taxon>Tylenchina</taxon>
        <taxon>Panagrolaimomorpha</taxon>
        <taxon>Panagrolaimoidea</taxon>
        <taxon>Panagrolaimidae</taxon>
        <taxon>Panagrellus</taxon>
    </lineage>
</organism>
<proteinExistence type="predicted"/>
<dbReference type="Proteomes" id="UP000492821">
    <property type="component" value="Unassembled WGS sequence"/>
</dbReference>
<feature type="compositionally biased region" description="Polar residues" evidence="1">
    <location>
        <begin position="61"/>
        <end position="71"/>
    </location>
</feature>
<sequence length="120" mass="13272">MFIFDVIFRFRHQPYLNILSGASFSMLRRRVILPQGISSAPSTPMFPSCPEPSSRRETQQHHQPGSHSNANPIPATTIARGESKRGCRWFIHIGVLDVHDTAPLSPEATFDGGWADGDAS</sequence>
<reference evidence="3" key="2">
    <citation type="submission" date="2020-10" db="UniProtKB">
        <authorList>
            <consortium name="WormBaseParasite"/>
        </authorList>
    </citation>
    <scope>IDENTIFICATION</scope>
</reference>
<protein>
    <submittedName>
        <fullName evidence="3">Uncharacterized protein</fullName>
    </submittedName>
</protein>
<keyword evidence="2" id="KW-1185">Reference proteome</keyword>
<dbReference type="AlphaFoldDB" id="A0A7E4V6I4"/>
<name>A0A7E4V6I4_PANRE</name>
<reference evidence="2" key="1">
    <citation type="journal article" date="2013" name="Genetics">
        <title>The draft genome and transcriptome of Panagrellus redivivus are shaped by the harsh demands of a free-living lifestyle.</title>
        <authorList>
            <person name="Srinivasan J."/>
            <person name="Dillman A.R."/>
            <person name="Macchietto M.G."/>
            <person name="Heikkinen L."/>
            <person name="Lakso M."/>
            <person name="Fracchia K.M."/>
            <person name="Antoshechkin I."/>
            <person name="Mortazavi A."/>
            <person name="Wong G."/>
            <person name="Sternberg P.W."/>
        </authorList>
    </citation>
    <scope>NUCLEOTIDE SEQUENCE [LARGE SCALE GENOMIC DNA]</scope>
    <source>
        <strain evidence="2">MT8872</strain>
    </source>
</reference>
<dbReference type="WBParaSite" id="Pan_g17229.t1">
    <property type="protein sequence ID" value="Pan_g17229.t1"/>
    <property type="gene ID" value="Pan_g17229"/>
</dbReference>
<accession>A0A7E4V6I4</accession>
<evidence type="ECO:0000313" key="3">
    <source>
        <dbReference type="WBParaSite" id="Pan_g17229.t1"/>
    </source>
</evidence>
<evidence type="ECO:0000256" key="1">
    <source>
        <dbReference type="SAM" id="MobiDB-lite"/>
    </source>
</evidence>
<feature type="region of interest" description="Disordered" evidence="1">
    <location>
        <begin position="37"/>
        <end position="78"/>
    </location>
</feature>